<keyword evidence="7 11" id="KW-1133">Transmembrane helix</keyword>
<evidence type="ECO:0000256" key="2">
    <source>
        <dbReference type="ARBA" id="ARBA00005420"/>
    </source>
</evidence>
<sequence length="450" mass="48020">MAAPGASTEAALPPGLVSRGPGRQRYGVLRQLLQLWAVYTWIGWLLTLTLAGAALLVLPRPAQVALAGVLVAGAVLPLPDSGKDRLPPRLAQFGNLLMVLAAEYFSLQVQMSSEADAAFERLRTEDRPVVISGTSRRHPLQHVLQPPRLQHAGPDDQDRGMGARALMSSILFLPPGMRHVYKSVCAASADKKEMYRLLDKGISCSLIPGGVSEVALLDKGSDNDIYLFLKSRLGFVKIALEKGCPIVPAFCFGILDAYSWWIPPGKLTQTIGRKTGFLPMVYFGAFGVPLSITEDPVPLTVVVGEPIHGPPLPTAPSGCEPGTALSEQQKEALKSEVDAIVRATHAAYVEAMVALFETHAAAGRRRQDAAHRVSRGQRKGGDRHNSVVGGCRVRMPPPADPAELLARRLLNSGELGSHARAGPCSPELCSSSSARPSFGSPAVCLLPPFP</sequence>
<protein>
    <recommendedName>
        <fullName evidence="11">Acyltransferase</fullName>
        <ecNumber evidence="11">2.3.1.-</ecNumber>
    </recommendedName>
</protein>
<dbReference type="Pfam" id="PF03982">
    <property type="entry name" value="DAGAT"/>
    <property type="match status" value="1"/>
</dbReference>
<feature type="non-terminal residue" evidence="13">
    <location>
        <position position="450"/>
    </location>
</feature>
<accession>A0ABN9SZN5</accession>
<evidence type="ECO:0000256" key="3">
    <source>
        <dbReference type="ARBA" id="ARBA00022516"/>
    </source>
</evidence>
<evidence type="ECO:0000256" key="12">
    <source>
        <dbReference type="SAM" id="MobiDB-lite"/>
    </source>
</evidence>
<keyword evidence="8" id="KW-0443">Lipid metabolism</keyword>
<evidence type="ECO:0000256" key="8">
    <source>
        <dbReference type="ARBA" id="ARBA00023098"/>
    </source>
</evidence>
<evidence type="ECO:0000256" key="11">
    <source>
        <dbReference type="RuleBase" id="RU367023"/>
    </source>
</evidence>
<evidence type="ECO:0000313" key="14">
    <source>
        <dbReference type="Proteomes" id="UP001189429"/>
    </source>
</evidence>
<dbReference type="InterPro" id="IPR007130">
    <property type="entry name" value="DAGAT"/>
</dbReference>
<dbReference type="PANTHER" id="PTHR12317">
    <property type="entry name" value="DIACYLGLYCEROL O-ACYLTRANSFERASE"/>
    <property type="match status" value="1"/>
</dbReference>
<proteinExistence type="inferred from homology"/>
<dbReference type="EMBL" id="CAUYUJ010014198">
    <property type="protein sequence ID" value="CAK0838104.1"/>
    <property type="molecule type" value="Genomic_DNA"/>
</dbReference>
<evidence type="ECO:0000256" key="5">
    <source>
        <dbReference type="ARBA" id="ARBA00022692"/>
    </source>
</evidence>
<evidence type="ECO:0000256" key="1">
    <source>
        <dbReference type="ARBA" id="ARBA00004477"/>
    </source>
</evidence>
<feature type="region of interest" description="Disordered" evidence="12">
    <location>
        <begin position="416"/>
        <end position="438"/>
    </location>
</feature>
<evidence type="ECO:0000313" key="13">
    <source>
        <dbReference type="EMBL" id="CAK0838104.1"/>
    </source>
</evidence>
<evidence type="ECO:0000256" key="9">
    <source>
        <dbReference type="ARBA" id="ARBA00023136"/>
    </source>
</evidence>
<dbReference type="EC" id="2.3.1.-" evidence="11"/>
<dbReference type="Proteomes" id="UP001189429">
    <property type="component" value="Unassembled WGS sequence"/>
</dbReference>
<reference evidence="13" key="1">
    <citation type="submission" date="2023-10" db="EMBL/GenBank/DDBJ databases">
        <authorList>
            <person name="Chen Y."/>
            <person name="Shah S."/>
            <person name="Dougan E. K."/>
            <person name="Thang M."/>
            <person name="Chan C."/>
        </authorList>
    </citation>
    <scope>NUCLEOTIDE SEQUENCE [LARGE SCALE GENOMIC DNA]</scope>
</reference>
<evidence type="ECO:0000256" key="6">
    <source>
        <dbReference type="ARBA" id="ARBA00022824"/>
    </source>
</evidence>
<comment type="caution">
    <text evidence="13">The sequence shown here is derived from an EMBL/GenBank/DDBJ whole genome shotgun (WGS) entry which is preliminary data.</text>
</comment>
<keyword evidence="4 11" id="KW-0808">Transferase</keyword>
<evidence type="ECO:0000256" key="4">
    <source>
        <dbReference type="ARBA" id="ARBA00022679"/>
    </source>
</evidence>
<comment type="subcellular location">
    <subcellularLocation>
        <location evidence="1 11">Endoplasmic reticulum membrane</location>
        <topology evidence="1 11">Multi-pass membrane protein</topology>
    </subcellularLocation>
</comment>
<dbReference type="PANTHER" id="PTHR12317:SF63">
    <property type="entry name" value="DIACYLGLYCEROL O-ACYLTRANSFERASE 2"/>
    <property type="match status" value="1"/>
</dbReference>
<feature type="region of interest" description="Disordered" evidence="12">
    <location>
        <begin position="364"/>
        <end position="396"/>
    </location>
</feature>
<organism evidence="13 14">
    <name type="scientific">Prorocentrum cordatum</name>
    <dbReference type="NCBI Taxonomy" id="2364126"/>
    <lineage>
        <taxon>Eukaryota</taxon>
        <taxon>Sar</taxon>
        <taxon>Alveolata</taxon>
        <taxon>Dinophyceae</taxon>
        <taxon>Prorocentrales</taxon>
        <taxon>Prorocentraceae</taxon>
        <taxon>Prorocentrum</taxon>
    </lineage>
</organism>
<keyword evidence="5 11" id="KW-0812">Transmembrane</keyword>
<keyword evidence="3" id="KW-0444">Lipid biosynthesis</keyword>
<name>A0ABN9SZN5_9DINO</name>
<keyword evidence="10" id="KW-0012">Acyltransferase</keyword>
<comment type="similarity">
    <text evidence="2 11">Belongs to the diacylglycerol acyltransferase family.</text>
</comment>
<keyword evidence="14" id="KW-1185">Reference proteome</keyword>
<evidence type="ECO:0000256" key="7">
    <source>
        <dbReference type="ARBA" id="ARBA00022989"/>
    </source>
</evidence>
<evidence type="ECO:0000256" key="10">
    <source>
        <dbReference type="ARBA" id="ARBA00023315"/>
    </source>
</evidence>
<comment type="caution">
    <text evidence="11">Lacks conserved residue(s) required for the propagation of feature annotation.</text>
</comment>
<feature type="transmembrane region" description="Helical" evidence="11">
    <location>
        <begin position="33"/>
        <end position="56"/>
    </location>
</feature>
<gene>
    <name evidence="13" type="ORF">PCOR1329_LOCUS34130</name>
</gene>
<keyword evidence="6 11" id="KW-0256">Endoplasmic reticulum</keyword>
<keyword evidence="9 11" id="KW-0472">Membrane</keyword>